<evidence type="ECO:0000313" key="2">
    <source>
        <dbReference type="EMBL" id="CAF9928562.1"/>
    </source>
</evidence>
<protein>
    <recommendedName>
        <fullName evidence="4">Effector protein</fullName>
    </recommendedName>
</protein>
<name>A0A8H3FT17_9LECA</name>
<comment type="caution">
    <text evidence="2">The sequence shown here is derived from an EMBL/GenBank/DDBJ whole genome shotgun (WGS) entry which is preliminary data.</text>
</comment>
<evidence type="ECO:0000313" key="3">
    <source>
        <dbReference type="Proteomes" id="UP000664521"/>
    </source>
</evidence>
<evidence type="ECO:0008006" key="4">
    <source>
        <dbReference type="Google" id="ProtNLM"/>
    </source>
</evidence>
<proteinExistence type="predicted"/>
<organism evidence="2 3">
    <name type="scientific">Heterodermia speciosa</name>
    <dbReference type="NCBI Taxonomy" id="116794"/>
    <lineage>
        <taxon>Eukaryota</taxon>
        <taxon>Fungi</taxon>
        <taxon>Dikarya</taxon>
        <taxon>Ascomycota</taxon>
        <taxon>Pezizomycotina</taxon>
        <taxon>Lecanoromycetes</taxon>
        <taxon>OSLEUM clade</taxon>
        <taxon>Lecanoromycetidae</taxon>
        <taxon>Caliciales</taxon>
        <taxon>Physciaceae</taxon>
        <taxon>Heterodermia</taxon>
    </lineage>
</organism>
<evidence type="ECO:0000256" key="1">
    <source>
        <dbReference type="SAM" id="SignalP"/>
    </source>
</evidence>
<dbReference type="EMBL" id="CAJPDS010000048">
    <property type="protein sequence ID" value="CAF9928562.1"/>
    <property type="molecule type" value="Genomic_DNA"/>
</dbReference>
<dbReference type="AlphaFoldDB" id="A0A8H3FT17"/>
<feature type="signal peptide" evidence="1">
    <location>
        <begin position="1"/>
        <end position="20"/>
    </location>
</feature>
<sequence length="56" mass="6243">MVLFTVAHLALLAVLQLTLAAPYDADKAIYNRDNAAEPTEEKFPLVYIGKYDNDES</sequence>
<reference evidence="2" key="1">
    <citation type="submission" date="2021-03" db="EMBL/GenBank/DDBJ databases">
        <authorList>
            <person name="Tagirdzhanova G."/>
        </authorList>
    </citation>
    <scope>NUCLEOTIDE SEQUENCE</scope>
</reference>
<dbReference type="Proteomes" id="UP000664521">
    <property type="component" value="Unassembled WGS sequence"/>
</dbReference>
<gene>
    <name evidence="2" type="ORF">HETSPECPRED_006883</name>
</gene>
<keyword evidence="3" id="KW-1185">Reference proteome</keyword>
<feature type="chain" id="PRO_5034803868" description="Effector protein" evidence="1">
    <location>
        <begin position="21"/>
        <end position="56"/>
    </location>
</feature>
<keyword evidence="1" id="KW-0732">Signal</keyword>
<accession>A0A8H3FT17</accession>